<feature type="region of interest" description="Disordered" evidence="1">
    <location>
        <begin position="1"/>
        <end position="49"/>
    </location>
</feature>
<evidence type="ECO:0000256" key="1">
    <source>
        <dbReference type="SAM" id="MobiDB-lite"/>
    </source>
</evidence>
<sequence length="226" mass="24714">MTQDLPSTKVDSIANEAASAAPNFGAGGQDTAETHDYLAPGSEYPQPRNEIDMTTATRMTVRQFISANLADGVTNYHDEAVRLAALIPDADKDTYLAQAIIGLITDLTGQRRRDAFDAALTSETDTEESHNEREDQRCPAPSVSQNFARNEAHRAFWLELRDSIGLSADGGRMRVGDMTAADLKANIVHREKLAAENQHRAEQFRRLLGMLETAGVETVDQIGADQ</sequence>
<evidence type="ECO:0000313" key="2">
    <source>
        <dbReference type="EMBL" id="APQ42354.1"/>
    </source>
</evidence>
<feature type="region of interest" description="Disordered" evidence="1">
    <location>
        <begin position="121"/>
        <end position="141"/>
    </location>
</feature>
<feature type="compositionally biased region" description="Polar residues" evidence="1">
    <location>
        <begin position="1"/>
        <end position="10"/>
    </location>
</feature>
<protein>
    <submittedName>
        <fullName evidence="2">Uncharacterized protein</fullName>
    </submittedName>
</protein>
<name>A0A1L6BZ35_9CAUD</name>
<dbReference type="EMBL" id="KY224000">
    <property type="protein sequence ID" value="APQ42354.1"/>
    <property type="molecule type" value="Genomic_DNA"/>
</dbReference>
<accession>A0A1L6BZ35</accession>
<organism evidence="2 3">
    <name type="scientific">Mycobacterium phage Rich</name>
    <dbReference type="NCBI Taxonomy" id="1927021"/>
    <lineage>
        <taxon>Viruses</taxon>
        <taxon>Duplodnaviria</taxon>
        <taxon>Heunggongvirae</taxon>
        <taxon>Uroviricota</taxon>
        <taxon>Caudoviricetes</taxon>
        <taxon>Bclasvirinae</taxon>
        <taxon>Acadianvirus</taxon>
        <taxon>Acadianvirus baee</taxon>
    </lineage>
</organism>
<proteinExistence type="predicted"/>
<reference evidence="2 3" key="1">
    <citation type="submission" date="2016-11" db="EMBL/GenBank/DDBJ databases">
        <authorList>
            <person name="Cheung S."/>
            <person name="Hausler R."/>
            <person name="Pastore C.F."/>
            <person name="Perone H."/>
            <person name="Scheidt D."/>
            <person name="Zheng J.C."/>
            <person name="Garlena R.A."/>
            <person name="Russell D.A."/>
            <person name="Pope W.H."/>
            <person name="Jacobs-Sera D."/>
            <person name="Hatfull G.F."/>
        </authorList>
    </citation>
    <scope>NUCLEOTIDE SEQUENCE [LARGE SCALE GENOMIC DNA]</scope>
</reference>
<gene>
    <name evidence="2" type="primary">51</name>
    <name evidence="2" type="ORF">PBI_RICH_51</name>
</gene>
<dbReference type="Proteomes" id="UP000225176">
    <property type="component" value="Segment"/>
</dbReference>
<feature type="compositionally biased region" description="Basic and acidic residues" evidence="1">
    <location>
        <begin position="127"/>
        <end position="137"/>
    </location>
</feature>
<evidence type="ECO:0000313" key="3">
    <source>
        <dbReference type="Proteomes" id="UP000225176"/>
    </source>
</evidence>